<feature type="compositionally biased region" description="Low complexity" evidence="1">
    <location>
        <begin position="683"/>
        <end position="694"/>
    </location>
</feature>
<dbReference type="OMA" id="ETIEWTD"/>
<feature type="compositionally biased region" description="Basic and acidic residues" evidence="1">
    <location>
        <begin position="106"/>
        <end position="117"/>
    </location>
</feature>
<gene>
    <name evidence="2" type="ORF">S40285_05024</name>
</gene>
<dbReference type="Proteomes" id="UP000028524">
    <property type="component" value="Unassembled WGS sequence"/>
</dbReference>
<dbReference type="InParanoid" id="A0A084QFL3"/>
<feature type="compositionally biased region" description="Polar residues" evidence="1">
    <location>
        <begin position="1073"/>
        <end position="1087"/>
    </location>
</feature>
<evidence type="ECO:0000313" key="3">
    <source>
        <dbReference type="Proteomes" id="UP000028524"/>
    </source>
</evidence>
<keyword evidence="3" id="KW-1185">Reference proteome</keyword>
<feature type="region of interest" description="Disordered" evidence="1">
    <location>
        <begin position="594"/>
        <end position="803"/>
    </location>
</feature>
<feature type="compositionally biased region" description="Low complexity" evidence="1">
    <location>
        <begin position="322"/>
        <end position="347"/>
    </location>
</feature>
<protein>
    <submittedName>
        <fullName evidence="2">Uncharacterized protein</fullName>
    </submittedName>
</protein>
<feature type="compositionally biased region" description="Basic and acidic residues" evidence="1">
    <location>
        <begin position="594"/>
        <end position="639"/>
    </location>
</feature>
<feature type="compositionally biased region" description="Low complexity" evidence="1">
    <location>
        <begin position="913"/>
        <end position="932"/>
    </location>
</feature>
<feature type="compositionally biased region" description="Basic and acidic residues" evidence="1">
    <location>
        <begin position="431"/>
        <end position="445"/>
    </location>
</feature>
<feature type="compositionally biased region" description="Polar residues" evidence="1">
    <location>
        <begin position="1004"/>
        <end position="1018"/>
    </location>
</feature>
<sequence length="1254" mass="133303">MAAEPTVNTVADVPSASPELQVVSFESPAPVQLHCLRHPNTPYPHVYFADSICAPKQVNDSTHDAQDGLPVNGNAHVDDIENKHITSVEDQLNSTDVSVSGGSDTEASRHKDDDKGHGRTGSSVKKPTTFKAVSVNKTFLAAKGNAANASSKTNEKPLSGSSTPPPGAAALTASRPRLVAKTGSGTRDNAPKFSSSINGRKPAAAPDPNVVWNKNRPPPVQEPKKLTDEELKKYGIHMASRLNEDDAQGQNKWADIDDDDDDWAPEAITWGDGTKTTLPHPDEHPPPPSDSGSVVSKDKVERVPDKPVSPAPSVVPTIQPPKLSSMSSGKGLVLKSGSQDKPTLVAKPPAPPTPAKSPWATLPPVEKASPVSNEAPGFSRISSKDSGIPKGMTPPPPKEIAADDFSRSTWRDGSSYGNRELYNSQSGRYEPVSDRRGSMRSDNQAKHPSVLLRSTPPDQPAELPSTSQAHRTGSDLPTGRRRGSSNASGGSGSYLQRFGKGNDVPMPPPEILGARRPSLAGSIESPISPANLVPPIPGQARQPNSAAWALRSSPRANSASLHQPAGPTDINAGQPSVDDVEYQKKLMRERIELARKRRQEEEAREEAAKRERIQRRLEALGPAPEKKSDRKDASSKESNAKPVQIQQRGEPEPNAAPSSDTDVRHDSANAEGGKQSEKSLATSPNQSQPSASASRPLSHDGEGKPPNIWGGPGPRPERFASWNQAAPPLPQARNVWGSPDNDRGLGNGTFNPDLSRIPGSSVAPAQASQGPSPIAPPTSKRPPSQDRPQPQPPIGSRASRYNAPVSDMASKWVAAVVESDQKISADKLAERNSRERQLAERGMKIEDSQPTIKETWRPVHLPGDGTRRPVASGEVQSHHPAPWSASQEEVTKAAASHEGSTAANPAGVIGAGSSSILSQPSSTTTSQSRPSRFFPAKDVRLESSNVGEPSRPDSPSPPPPTMEGHPAYEGDAMHPHVSLPRPQPIVKLPPSINSPPTTYRRVSPTWNVASSQKENSSRPAVPVQPVASARASEGGQGNWQSRIDNLLNGSKASPPKSMRVDPASKSALEHANSRVSATVSLPTSTSDGAPVGQRPTWSKPMAEECFEEQEMGSLPRIKLPLNAPEALWNPAQAPTKLLPRKLLMHASIMEPYHFTAELVGGGNAMKILFPGMEQAKIITVPFSATRSSRSSQSRGSSRSRGSGHPPRGAKREASSSFPERGASNGSGRGSRGSFRSRGSDSWTRHTPAPSSTAA</sequence>
<feature type="compositionally biased region" description="Basic and acidic residues" evidence="1">
    <location>
        <begin position="400"/>
        <end position="410"/>
    </location>
</feature>
<reference evidence="2 3" key="1">
    <citation type="journal article" date="2014" name="BMC Genomics">
        <title>Comparative genome sequencing reveals chemotype-specific gene clusters in the toxigenic black mold Stachybotrys.</title>
        <authorList>
            <person name="Semeiks J."/>
            <person name="Borek D."/>
            <person name="Otwinowski Z."/>
            <person name="Grishin N.V."/>
        </authorList>
    </citation>
    <scope>NUCLEOTIDE SEQUENCE [LARGE SCALE GENOMIC DNA]</scope>
    <source>
        <strain evidence="2 3">IBT 40285</strain>
    </source>
</reference>
<dbReference type="EMBL" id="KL660780">
    <property type="protein sequence ID" value="KFA62748.1"/>
    <property type="molecule type" value="Genomic_DNA"/>
</dbReference>
<feature type="compositionally biased region" description="Low complexity" evidence="1">
    <location>
        <begin position="1186"/>
        <end position="1203"/>
    </location>
</feature>
<dbReference type="AlphaFoldDB" id="A0A084QFL3"/>
<dbReference type="OrthoDB" id="5416983at2759"/>
<feature type="compositionally biased region" description="Basic and acidic residues" evidence="1">
    <location>
        <begin position="296"/>
        <end position="305"/>
    </location>
</feature>
<proteinExistence type="predicted"/>
<feature type="region of interest" description="Disordered" evidence="1">
    <location>
        <begin position="145"/>
        <end position="227"/>
    </location>
</feature>
<feature type="compositionally biased region" description="Polar residues" evidence="1">
    <location>
        <begin position="411"/>
        <end position="427"/>
    </location>
</feature>
<accession>A0A084QFL3</accession>
<feature type="region of interest" description="Disordered" evidence="1">
    <location>
        <begin position="1183"/>
        <end position="1254"/>
    </location>
</feature>
<organism evidence="2 3">
    <name type="scientific">Stachybotrys chlorohalonatus (strain IBT 40285)</name>
    <dbReference type="NCBI Taxonomy" id="1283841"/>
    <lineage>
        <taxon>Eukaryota</taxon>
        <taxon>Fungi</taxon>
        <taxon>Dikarya</taxon>
        <taxon>Ascomycota</taxon>
        <taxon>Pezizomycotina</taxon>
        <taxon>Sordariomycetes</taxon>
        <taxon>Hypocreomycetidae</taxon>
        <taxon>Hypocreales</taxon>
        <taxon>Stachybotryaceae</taxon>
        <taxon>Stachybotrys</taxon>
    </lineage>
</organism>
<evidence type="ECO:0000313" key="2">
    <source>
        <dbReference type="EMBL" id="KFA62748.1"/>
    </source>
</evidence>
<dbReference type="HOGENOM" id="CLU_002517_0_0_1"/>
<feature type="compositionally biased region" description="Polar residues" evidence="1">
    <location>
        <begin position="88"/>
        <end position="105"/>
    </location>
</feature>
<feature type="region of interest" description="Disordered" evidence="1">
    <location>
        <begin position="821"/>
        <end position="1097"/>
    </location>
</feature>
<name>A0A084QFL3_STAC4</name>
<feature type="compositionally biased region" description="Basic and acidic residues" evidence="1">
    <location>
        <begin position="821"/>
        <end position="847"/>
    </location>
</feature>
<evidence type="ECO:0000256" key="1">
    <source>
        <dbReference type="SAM" id="MobiDB-lite"/>
    </source>
</evidence>
<feature type="compositionally biased region" description="Polar residues" evidence="1">
    <location>
        <begin position="1038"/>
        <end position="1051"/>
    </location>
</feature>
<feature type="region of interest" description="Disordered" evidence="1">
    <location>
        <begin position="239"/>
        <end position="579"/>
    </location>
</feature>
<feature type="compositionally biased region" description="Polar residues" evidence="1">
    <location>
        <begin position="183"/>
        <end position="198"/>
    </location>
</feature>
<dbReference type="STRING" id="1283841.A0A084QFL3"/>
<feature type="compositionally biased region" description="Pro residues" evidence="1">
    <location>
        <begin position="952"/>
        <end position="961"/>
    </location>
</feature>
<feature type="region of interest" description="Disordered" evidence="1">
    <location>
        <begin position="87"/>
        <end position="129"/>
    </location>
</feature>